<reference evidence="2 3" key="1">
    <citation type="journal article" date="2016" name="Front. Microbiol.">
        <title>Genomic Resource of Rice Seed Associated Bacteria.</title>
        <authorList>
            <person name="Midha S."/>
            <person name="Bansal K."/>
            <person name="Sharma S."/>
            <person name="Kumar N."/>
            <person name="Patil P.P."/>
            <person name="Chaudhry V."/>
            <person name="Patil P.B."/>
        </authorList>
    </citation>
    <scope>NUCLEOTIDE SEQUENCE [LARGE SCALE GENOMIC DNA]</scope>
    <source>
        <strain evidence="2 3">NS359</strain>
    </source>
</reference>
<evidence type="ECO:0000313" key="3">
    <source>
        <dbReference type="Proteomes" id="UP000072763"/>
    </source>
</evidence>
<feature type="region of interest" description="Disordered" evidence="1">
    <location>
        <begin position="51"/>
        <end position="85"/>
    </location>
</feature>
<sequence length="85" mass="9478">MVSMEQQLRADTIPQLGDALASLLRVRTVLEVPEWATRKHRVDAFRTPDRRFMGQDNVGTAAEDARSHLGGGRHLTTPPGTPFRL</sequence>
<name>A0A147DR18_9MICO</name>
<proteinExistence type="predicted"/>
<organism evidence="2 3">
    <name type="scientific">Curtobacterium oceanosedimentum</name>
    <dbReference type="NCBI Taxonomy" id="465820"/>
    <lineage>
        <taxon>Bacteria</taxon>
        <taxon>Bacillati</taxon>
        <taxon>Actinomycetota</taxon>
        <taxon>Actinomycetes</taxon>
        <taxon>Micrococcales</taxon>
        <taxon>Microbacteriaceae</taxon>
        <taxon>Curtobacterium</taxon>
    </lineage>
</organism>
<dbReference type="AlphaFoldDB" id="A0A147DR18"/>
<protein>
    <submittedName>
        <fullName evidence="2">Uncharacterized protein</fullName>
    </submittedName>
</protein>
<gene>
    <name evidence="2" type="ORF">NS359_07980</name>
</gene>
<dbReference type="Proteomes" id="UP000072763">
    <property type="component" value="Unassembled WGS sequence"/>
</dbReference>
<dbReference type="EMBL" id="LDRC01000039">
    <property type="protein sequence ID" value="KTR52020.1"/>
    <property type="molecule type" value="Genomic_DNA"/>
</dbReference>
<comment type="caution">
    <text evidence="2">The sequence shown here is derived from an EMBL/GenBank/DDBJ whole genome shotgun (WGS) entry which is preliminary data.</text>
</comment>
<evidence type="ECO:0000256" key="1">
    <source>
        <dbReference type="SAM" id="MobiDB-lite"/>
    </source>
</evidence>
<evidence type="ECO:0000313" key="2">
    <source>
        <dbReference type="EMBL" id="KTR52020.1"/>
    </source>
</evidence>
<accession>A0A147DR18</accession>